<evidence type="ECO:0000313" key="2">
    <source>
        <dbReference type="Proteomes" id="UP001320119"/>
    </source>
</evidence>
<name>A0AAN2BID6_9GAMM</name>
<dbReference type="Proteomes" id="UP001320119">
    <property type="component" value="Chromosome"/>
</dbReference>
<dbReference type="SUPFAM" id="SSF52540">
    <property type="entry name" value="P-loop containing nucleoside triphosphate hydrolases"/>
    <property type="match status" value="1"/>
</dbReference>
<proteinExistence type="predicted"/>
<dbReference type="Gene3D" id="3.40.50.300">
    <property type="entry name" value="P-loop containing nucleotide triphosphate hydrolases"/>
    <property type="match status" value="1"/>
</dbReference>
<accession>A0AAN2BID6</accession>
<evidence type="ECO:0000313" key="1">
    <source>
        <dbReference type="EMBL" id="BCD95808.1"/>
    </source>
</evidence>
<dbReference type="AlphaFoldDB" id="A0AAN2BID6"/>
<protein>
    <submittedName>
        <fullName evidence="1">Protein ImuA</fullName>
    </submittedName>
</protein>
<gene>
    <name evidence="1" type="ORF">MARGE09_P0007</name>
</gene>
<organism evidence="1 2">
    <name type="scientific">Marinagarivorans cellulosilyticus</name>
    <dbReference type="NCBI Taxonomy" id="2721545"/>
    <lineage>
        <taxon>Bacteria</taxon>
        <taxon>Pseudomonadati</taxon>
        <taxon>Pseudomonadota</taxon>
        <taxon>Gammaproteobacteria</taxon>
        <taxon>Cellvibrionales</taxon>
        <taxon>Cellvibrionaceae</taxon>
        <taxon>Marinagarivorans</taxon>
    </lineage>
</organism>
<sequence length="255" mass="27924">MSEPNSPTSNERLARALARVDIWRGFKLDAATATTTEPTGFTALDATLRNGGWPEDGLIDLALQSNGSEWLLWLPWLQNQMRAGHTIALINPPWLPYASSLIQSGLLLDQLLIVTPQTTAQWLACWRDVAQAKVCSGVFAWANTLSYPELRKCHLLASEAKGIYAIHRPWLSQRQSSPAALRLGLGWQNGALQCQLLKQKGCVAGQQVPLQPPASIAALWQEFSPNTQPATANSTEHAPRSNVLAFNQDNVQVQG</sequence>
<reference evidence="1 2" key="1">
    <citation type="journal article" date="2022" name="IScience">
        <title>An ultrasensitive nanofiber-based assay for enzymatic hydrolysis and deep-sea microbial degradation of cellulose.</title>
        <authorList>
            <person name="Tsudome M."/>
            <person name="Tachioka M."/>
            <person name="Miyazaki M."/>
            <person name="Uchimura K."/>
            <person name="Tsuda M."/>
            <person name="Takaki Y."/>
            <person name="Deguchi S."/>
        </authorList>
    </citation>
    <scope>NUCLEOTIDE SEQUENCE [LARGE SCALE GENOMIC DNA]</scope>
    <source>
        <strain evidence="1 2">GE09</strain>
    </source>
</reference>
<dbReference type="EMBL" id="AP023086">
    <property type="protein sequence ID" value="BCD95808.1"/>
    <property type="molecule type" value="Genomic_DNA"/>
</dbReference>
<dbReference type="RefSeq" id="WP_236985246.1">
    <property type="nucleotide sequence ID" value="NZ_AP023086.1"/>
</dbReference>
<dbReference type="InterPro" id="IPR027417">
    <property type="entry name" value="P-loop_NTPase"/>
</dbReference>
<keyword evidence="2" id="KW-1185">Reference proteome</keyword>
<dbReference type="KEGG" id="marq:MARGE09_P0007"/>